<evidence type="ECO:0000256" key="2">
    <source>
        <dbReference type="ARBA" id="ARBA00022490"/>
    </source>
</evidence>
<dbReference type="Proteomes" id="UP000683507">
    <property type="component" value="Chromosome"/>
</dbReference>
<proteinExistence type="evidence at transcript level"/>
<evidence type="ECO:0000256" key="4">
    <source>
        <dbReference type="ARBA" id="ARBA00022741"/>
    </source>
</evidence>
<dbReference type="Pfam" id="PF02190">
    <property type="entry name" value="LON_substr_bdg"/>
    <property type="match status" value="1"/>
</dbReference>
<dbReference type="InterPro" id="IPR014721">
    <property type="entry name" value="Ribsml_uS5_D2-typ_fold_subgr"/>
</dbReference>
<evidence type="ECO:0000313" key="19">
    <source>
        <dbReference type="Proteomes" id="UP000683507"/>
    </source>
</evidence>
<dbReference type="PROSITE" id="PS51786">
    <property type="entry name" value="LON_PROTEOLYTIC"/>
    <property type="match status" value="1"/>
</dbReference>
<dbReference type="GO" id="GO:0034605">
    <property type="term" value="P:cellular response to heat"/>
    <property type="evidence" value="ECO:0007669"/>
    <property type="project" value="UniProtKB-UniRule"/>
</dbReference>
<dbReference type="InterPro" id="IPR004815">
    <property type="entry name" value="Lon_bac/euk-typ"/>
</dbReference>
<evidence type="ECO:0000256" key="10">
    <source>
        <dbReference type="HAMAP-Rule" id="MF_01973"/>
    </source>
</evidence>
<keyword evidence="4 10" id="KW-0547">Nucleotide-binding</keyword>
<evidence type="ECO:0000256" key="9">
    <source>
        <dbReference type="ARBA" id="ARBA00050665"/>
    </source>
</evidence>
<dbReference type="EMBL" id="OU015584">
    <property type="protein sequence ID" value="CAG5082581.1"/>
    <property type="molecule type" value="Genomic_DNA"/>
</dbReference>
<evidence type="ECO:0000259" key="16">
    <source>
        <dbReference type="PROSITE" id="PS51786"/>
    </source>
</evidence>
<dbReference type="PROSITE" id="PS51787">
    <property type="entry name" value="LON_N"/>
    <property type="match status" value="1"/>
</dbReference>
<dbReference type="PRINTS" id="PR00830">
    <property type="entry name" value="ENDOLAPTASE"/>
</dbReference>
<evidence type="ECO:0000256" key="1">
    <source>
        <dbReference type="ARBA" id="ARBA00004496"/>
    </source>
</evidence>
<dbReference type="InterPro" id="IPR020568">
    <property type="entry name" value="Ribosomal_Su5_D2-typ_SF"/>
</dbReference>
<keyword evidence="19" id="KW-1185">Reference proteome</keyword>
<gene>
    <name evidence="18" type="primary">lon2</name>
    <name evidence="10" type="synonym">lon</name>
    <name evidence="18" type="ORF">CRYO30217_01957</name>
</gene>
<comment type="subcellular location">
    <subcellularLocation>
        <location evidence="1 10 11">Cytoplasm</location>
    </subcellularLocation>
</comment>
<keyword evidence="6 10" id="KW-0720">Serine protease</keyword>
<dbReference type="Pfam" id="PF05362">
    <property type="entry name" value="Lon_C"/>
    <property type="match status" value="1"/>
</dbReference>
<dbReference type="SUPFAM" id="SSF54211">
    <property type="entry name" value="Ribosomal protein S5 domain 2-like"/>
    <property type="match status" value="1"/>
</dbReference>
<dbReference type="GO" id="GO:0005737">
    <property type="term" value="C:cytoplasm"/>
    <property type="evidence" value="ECO:0007669"/>
    <property type="project" value="UniProtKB-SubCell"/>
</dbReference>
<dbReference type="GO" id="GO:0006515">
    <property type="term" value="P:protein quality control for misfolded or incompletely synthesized proteins"/>
    <property type="evidence" value="ECO:0007669"/>
    <property type="project" value="UniProtKB-UniRule"/>
</dbReference>
<dbReference type="AlphaFoldDB" id="A0A916JMV2"/>
<keyword evidence="7 10" id="KW-0067">ATP-binding</keyword>
<dbReference type="Gene3D" id="1.20.58.1480">
    <property type="match status" value="1"/>
</dbReference>
<dbReference type="InterPro" id="IPR003959">
    <property type="entry name" value="ATPase_AAA_core"/>
</dbReference>
<dbReference type="RefSeq" id="WP_258542159.1">
    <property type="nucleotide sequence ID" value="NZ_OU015584.1"/>
</dbReference>
<dbReference type="SMART" id="SM00382">
    <property type="entry name" value="AAA"/>
    <property type="match status" value="1"/>
</dbReference>
<dbReference type="CDD" id="cd19500">
    <property type="entry name" value="RecA-like_Lon"/>
    <property type="match status" value="1"/>
</dbReference>
<evidence type="ECO:0000313" key="18">
    <source>
        <dbReference type="EMBL" id="CAG5082581.1"/>
    </source>
</evidence>
<dbReference type="GO" id="GO:0043565">
    <property type="term" value="F:sequence-specific DNA binding"/>
    <property type="evidence" value="ECO:0007669"/>
    <property type="project" value="UniProtKB-UniRule"/>
</dbReference>
<feature type="domain" description="Lon proteolytic" evidence="16">
    <location>
        <begin position="627"/>
        <end position="807"/>
    </location>
</feature>
<dbReference type="GO" id="GO:0004176">
    <property type="term" value="F:ATP-dependent peptidase activity"/>
    <property type="evidence" value="ECO:0007669"/>
    <property type="project" value="UniProtKB-UniRule"/>
</dbReference>
<feature type="active site" evidence="10 12">
    <location>
        <position position="757"/>
    </location>
</feature>
<evidence type="ECO:0000256" key="13">
    <source>
        <dbReference type="PIRSR" id="PIRSR001174-2"/>
    </source>
</evidence>
<organism evidence="18 19">
    <name type="scientific">Parvicella tangerina</name>
    <dbReference type="NCBI Taxonomy" id="2829795"/>
    <lineage>
        <taxon>Bacteria</taxon>
        <taxon>Pseudomonadati</taxon>
        <taxon>Bacteroidota</taxon>
        <taxon>Flavobacteriia</taxon>
        <taxon>Flavobacteriales</taxon>
        <taxon>Parvicellaceae</taxon>
        <taxon>Parvicella</taxon>
    </lineage>
</organism>
<dbReference type="NCBIfam" id="TIGR00763">
    <property type="entry name" value="lon"/>
    <property type="match status" value="1"/>
</dbReference>
<keyword evidence="2 10" id="KW-0963">Cytoplasm</keyword>
<evidence type="ECO:0000256" key="12">
    <source>
        <dbReference type="PIRSR" id="PIRSR001174-1"/>
    </source>
</evidence>
<dbReference type="InterPro" id="IPR054594">
    <property type="entry name" value="Lon_lid"/>
</dbReference>
<comment type="catalytic activity">
    <reaction evidence="9 10 11 14">
        <text>Hydrolysis of proteins in presence of ATP.</text>
        <dbReference type="EC" id="3.4.21.53"/>
    </reaction>
</comment>
<dbReference type="GO" id="GO:0005524">
    <property type="term" value="F:ATP binding"/>
    <property type="evidence" value="ECO:0007669"/>
    <property type="project" value="UniProtKB-UniRule"/>
</dbReference>
<feature type="domain" description="Lon N-terminal" evidence="17">
    <location>
        <begin position="46"/>
        <end position="241"/>
    </location>
</feature>
<feature type="binding site" evidence="10 13">
    <location>
        <begin position="392"/>
        <end position="399"/>
    </location>
    <ligand>
        <name>ATP</name>
        <dbReference type="ChEBI" id="CHEBI:30616"/>
    </ligand>
</feature>
<dbReference type="PIRSF" id="PIRSF001174">
    <property type="entry name" value="Lon_proteas"/>
    <property type="match status" value="1"/>
</dbReference>
<dbReference type="InterPro" id="IPR015947">
    <property type="entry name" value="PUA-like_sf"/>
</dbReference>
<dbReference type="InterPro" id="IPR008269">
    <property type="entry name" value="Lon_proteolytic"/>
</dbReference>
<dbReference type="Pfam" id="PF22667">
    <property type="entry name" value="Lon_lid"/>
    <property type="match status" value="1"/>
</dbReference>
<evidence type="ECO:0000259" key="17">
    <source>
        <dbReference type="PROSITE" id="PS51787"/>
    </source>
</evidence>
<dbReference type="Gene3D" id="1.10.8.60">
    <property type="match status" value="1"/>
</dbReference>
<dbReference type="InterPro" id="IPR027065">
    <property type="entry name" value="Lon_Prtase"/>
</dbReference>
<dbReference type="KEGG" id="ptan:CRYO30217_01957"/>
<comment type="induction">
    <text evidence="10">By heat shock.</text>
</comment>
<evidence type="ECO:0000256" key="14">
    <source>
        <dbReference type="PROSITE-ProRule" id="PRU01122"/>
    </source>
</evidence>
<dbReference type="InterPro" id="IPR003111">
    <property type="entry name" value="Lon_prtase_N"/>
</dbReference>
<dbReference type="PANTHER" id="PTHR10046">
    <property type="entry name" value="ATP DEPENDENT LON PROTEASE FAMILY MEMBER"/>
    <property type="match status" value="1"/>
</dbReference>
<name>A0A916JMV2_9FLAO</name>
<reference evidence="18" key="1">
    <citation type="submission" date="2021-04" db="EMBL/GenBank/DDBJ databases">
        <authorList>
            <person name="Rodrigo-Torres L."/>
            <person name="Arahal R. D."/>
            <person name="Lucena T."/>
        </authorList>
    </citation>
    <scope>NUCLEOTIDE SEQUENCE</scope>
    <source>
        <strain evidence="18">AS29M-1</strain>
    </source>
</reference>
<keyword evidence="8 10" id="KW-0346">Stress response</keyword>
<evidence type="ECO:0000256" key="6">
    <source>
        <dbReference type="ARBA" id="ARBA00022825"/>
    </source>
</evidence>
<evidence type="ECO:0000256" key="15">
    <source>
        <dbReference type="RuleBase" id="RU000591"/>
    </source>
</evidence>
<dbReference type="SUPFAM" id="SSF52540">
    <property type="entry name" value="P-loop containing nucleoside triphosphate hydrolases"/>
    <property type="match status" value="1"/>
</dbReference>
<evidence type="ECO:0000256" key="11">
    <source>
        <dbReference type="PIRNR" id="PIRNR001174"/>
    </source>
</evidence>
<dbReference type="SUPFAM" id="SSF88697">
    <property type="entry name" value="PUA domain-like"/>
    <property type="match status" value="1"/>
</dbReference>
<dbReference type="HAMAP" id="MF_01973">
    <property type="entry name" value="lon_bact"/>
    <property type="match status" value="1"/>
</dbReference>
<dbReference type="FunFam" id="3.40.50.300:FF:000021">
    <property type="entry name" value="Lon protease homolog"/>
    <property type="match status" value="1"/>
</dbReference>
<dbReference type="GO" id="GO:0004252">
    <property type="term" value="F:serine-type endopeptidase activity"/>
    <property type="evidence" value="ECO:0007669"/>
    <property type="project" value="UniProtKB-UniRule"/>
</dbReference>
<dbReference type="Gene3D" id="1.20.5.5270">
    <property type="match status" value="1"/>
</dbReference>
<keyword evidence="5 10" id="KW-0378">Hydrolase</keyword>
<evidence type="ECO:0000256" key="8">
    <source>
        <dbReference type="ARBA" id="ARBA00023016"/>
    </source>
</evidence>
<dbReference type="InterPro" id="IPR008268">
    <property type="entry name" value="Peptidase_S16_AS"/>
</dbReference>
<protein>
    <recommendedName>
        <fullName evidence="10 11">Lon protease</fullName>
        <ecNumber evidence="10 11">3.4.21.53</ecNumber>
    </recommendedName>
    <alternativeName>
        <fullName evidence="10">ATP-dependent protease La</fullName>
    </alternativeName>
</protein>
<dbReference type="SMART" id="SM00464">
    <property type="entry name" value="LON"/>
    <property type="match status" value="1"/>
</dbReference>
<dbReference type="InterPro" id="IPR027543">
    <property type="entry name" value="Lon_bac"/>
</dbReference>
<dbReference type="Gene3D" id="3.40.50.300">
    <property type="entry name" value="P-loop containing nucleotide triphosphate hydrolases"/>
    <property type="match status" value="1"/>
</dbReference>
<comment type="subunit">
    <text evidence="10 11">Homohexamer. Organized in a ring with a central cavity.</text>
</comment>
<evidence type="ECO:0000256" key="3">
    <source>
        <dbReference type="ARBA" id="ARBA00022670"/>
    </source>
</evidence>
<comment type="function">
    <text evidence="10">ATP-dependent serine protease that mediates the selective degradation of mutant and abnormal proteins as well as certain short-lived regulatory proteins. Required for cellular homeostasis and for survival from DNA damage and developmental changes induced by stress. Degrades polypeptides processively to yield small peptide fragments that are 5 to 10 amino acids long. Binds to DNA in a double-stranded, site-specific manner.</text>
</comment>
<dbReference type="Gene3D" id="3.30.230.10">
    <property type="match status" value="1"/>
</dbReference>
<dbReference type="GO" id="GO:0016887">
    <property type="term" value="F:ATP hydrolysis activity"/>
    <property type="evidence" value="ECO:0007669"/>
    <property type="project" value="UniProtKB-UniRule"/>
</dbReference>
<dbReference type="PROSITE" id="PS01046">
    <property type="entry name" value="LON_SER"/>
    <property type="match status" value="1"/>
</dbReference>
<dbReference type="Gene3D" id="2.30.130.40">
    <property type="entry name" value="LON domain-like"/>
    <property type="match status" value="1"/>
</dbReference>
<accession>A0A916JMV2</accession>
<dbReference type="Pfam" id="PF00004">
    <property type="entry name" value="AAA"/>
    <property type="match status" value="1"/>
</dbReference>
<dbReference type="InterPro" id="IPR003593">
    <property type="entry name" value="AAA+_ATPase"/>
</dbReference>
<dbReference type="InterPro" id="IPR027417">
    <property type="entry name" value="P-loop_NTPase"/>
</dbReference>
<comment type="similarity">
    <text evidence="10 11 14 15">Belongs to the peptidase S16 family.</text>
</comment>
<dbReference type="InterPro" id="IPR046336">
    <property type="entry name" value="Lon_prtase_N_sf"/>
</dbReference>
<evidence type="ECO:0000256" key="7">
    <source>
        <dbReference type="ARBA" id="ARBA00022840"/>
    </source>
</evidence>
<sequence length="807" mass="90507">MSDYLSDKSKKSIIIASGIEDGTEFIPLLSSEDEEKMNNEVLPEELAILPLRNNVLFPGVVMPITVGRDKSIKLIQDAYNNKRQIAVVSQKNGDVEEPTYNDLNEVGTVAQILKLLKMPDGTSTAIIQGKQRCKLMGLVSEEPYLLAKVATFQDTGSVEMDNRMHAIMDSIKDMALKIITESPNIPTEASFAIKNIESPTFMVNFIASHMQAEIEEKQRLLVEQDLIKRAEHLLKYLSKELQMLELKNDIQSKVKTDLDKQQREYFLHQQLKEIQNELGENPVQREITEMKARGAEKKWSAKIADVFNKELDKLGRMNPQGAEYGVQLNYLQLLLDLPWGVYTKDKFNLKKAQEILDRDHSGLEKVKERIIEYLAVLKLKGDMKSPILCLYGPPGVGKTSLGKSIAEAIGRKYVRMSLGGVHDEAEIRGHRKTYIGAMPGRVINNIKKAESDNPVFVLDEIDKLGRSNHGDPSSALLEVLDPEQNFAFNDNYVELDYDLSKVMFIATANDLSTIQPALRDRMEIIEVNGYTVEEKIEIAQKHLLPKQLNEHGMKKSDLKVPEKVLEKIIEEYTSESGVRGLEKRIAKLVRHRAKQIALEETYKKSIAIKDLLDIFGPSHAKTKYETNNVTGVVTGLAWTRVGGDILFVECSTNKGKGKLTLTGNLGDVMKESAVIALEYIKANAHHISLEDTDFENLDFHIHVPEGATPKDGPSAGVTMLTALASKLTGRKVKKYLAMTGEITLRGQVLPVGGIKEKILAAKRANIKEIILSEKNQKDVEDINPKYLEGLKFHYVKEMIEVLDIALV</sequence>
<evidence type="ECO:0000256" key="5">
    <source>
        <dbReference type="ARBA" id="ARBA00022801"/>
    </source>
</evidence>
<dbReference type="EC" id="3.4.21.53" evidence="10 11"/>
<keyword evidence="3 10" id="KW-0645">Protease</keyword>
<feature type="active site" evidence="10 12">
    <location>
        <position position="714"/>
    </location>
</feature>